<dbReference type="Gene3D" id="3.30.465.10">
    <property type="match status" value="1"/>
</dbReference>
<gene>
    <name evidence="6" type="ORF">FRX48_09773</name>
</gene>
<evidence type="ECO:0000256" key="4">
    <source>
        <dbReference type="ARBA" id="ARBA00023002"/>
    </source>
</evidence>
<protein>
    <recommendedName>
        <fullName evidence="5">FAD-binding PCMH-type domain-containing protein</fullName>
    </recommendedName>
</protein>
<evidence type="ECO:0000256" key="1">
    <source>
        <dbReference type="ARBA" id="ARBA00005466"/>
    </source>
</evidence>
<dbReference type="InterPro" id="IPR036318">
    <property type="entry name" value="FAD-bd_PCMH-like_sf"/>
</dbReference>
<dbReference type="InterPro" id="IPR006094">
    <property type="entry name" value="Oxid_FAD_bind_N"/>
</dbReference>
<dbReference type="InterPro" id="IPR050416">
    <property type="entry name" value="FAD-linked_Oxidoreductase"/>
</dbReference>
<dbReference type="GO" id="GO:0016491">
    <property type="term" value="F:oxidoreductase activity"/>
    <property type="evidence" value="ECO:0007669"/>
    <property type="project" value="UniProtKB-KW"/>
</dbReference>
<dbReference type="PANTHER" id="PTHR42973">
    <property type="entry name" value="BINDING OXIDOREDUCTASE, PUTATIVE (AFU_ORTHOLOGUE AFUA_1G17690)-RELATED"/>
    <property type="match status" value="1"/>
</dbReference>
<dbReference type="AlphaFoldDB" id="A0A5M8PCC7"/>
<evidence type="ECO:0000313" key="6">
    <source>
        <dbReference type="EMBL" id="KAA6406422.1"/>
    </source>
</evidence>
<reference evidence="6 7" key="1">
    <citation type="submission" date="2019-09" db="EMBL/GenBank/DDBJ databases">
        <title>The hologenome of the rock-dwelling lichen Lasallia pustulata.</title>
        <authorList>
            <person name="Greshake Tzovaras B."/>
            <person name="Segers F."/>
            <person name="Bicker A."/>
            <person name="Dal Grande F."/>
            <person name="Otte J."/>
            <person name="Hankeln T."/>
            <person name="Schmitt I."/>
            <person name="Ebersberger I."/>
        </authorList>
    </citation>
    <scope>NUCLEOTIDE SEQUENCE [LARGE SCALE GENOMIC DNA]</scope>
    <source>
        <strain evidence="6">A1-1</strain>
    </source>
</reference>
<dbReference type="Proteomes" id="UP000324767">
    <property type="component" value="Unassembled WGS sequence"/>
</dbReference>
<dbReference type="PANTHER" id="PTHR42973:SF22">
    <property type="entry name" value="FAD-BINDING PCMH-TYPE DOMAIN-CONTAINING PROTEIN-RELATED"/>
    <property type="match status" value="1"/>
</dbReference>
<comment type="caution">
    <text evidence="6">The sequence shown here is derived from an EMBL/GenBank/DDBJ whole genome shotgun (WGS) entry which is preliminary data.</text>
</comment>
<sequence length="539" mass="58031">MQIITGLMASCCSTRQEHPVIVKFQYMRDVGTANTNLYIMGPFRPGFMPVLLDCPDCCSRLESLFGNKVSFPGSASFLDQQNGTDGYWAAQAASVIPACRFTPICVQDVSAVVAELSHLHCKFAVRGGGHMWWAGASNIEDGVTIDLSAINEVKVSQDHTITSVGGGARWEDVYLELDAMDLSVVGGRVFNVGVGGLVLGGGNSFFAPRYGFACDNVENYEIVLASGKTINANAFAHVDLYKALKGGGNNFGIVTRFDMKTFEQGKIWGGEILHPYTDVMEQLQALENFGTASGAGADPFASVETTFAFTASEPAAILNQIVYTKDQVYPEITKNFTDIQSVLFNTMRVTNLTNITIEYGTGIPDGGRYLFGTATFENNATLLAQVLSIVERTFKSVQGNYSVGVTLQAVPKSITSKGALNGGNSLGLGPEDGNLIWMDFTVIWSNAADDVALNAATEAFLTQAVQFTKAQGQYNGFLYSNYALPSQDPIASYGPVNQATLRAISKMYDPKQVFQNQVPGGFKLYRKGPICCGADVRSS</sequence>
<organism evidence="6 7">
    <name type="scientific">Lasallia pustulata</name>
    <dbReference type="NCBI Taxonomy" id="136370"/>
    <lineage>
        <taxon>Eukaryota</taxon>
        <taxon>Fungi</taxon>
        <taxon>Dikarya</taxon>
        <taxon>Ascomycota</taxon>
        <taxon>Pezizomycotina</taxon>
        <taxon>Lecanoromycetes</taxon>
        <taxon>OSLEUM clade</taxon>
        <taxon>Umbilicariomycetidae</taxon>
        <taxon>Umbilicariales</taxon>
        <taxon>Umbilicariaceae</taxon>
        <taxon>Lasallia</taxon>
    </lineage>
</organism>
<evidence type="ECO:0000313" key="7">
    <source>
        <dbReference type="Proteomes" id="UP000324767"/>
    </source>
</evidence>
<keyword evidence="2" id="KW-0285">Flavoprotein</keyword>
<dbReference type="OrthoDB" id="2151789at2759"/>
<name>A0A5M8PCC7_9LECA</name>
<evidence type="ECO:0000259" key="5">
    <source>
        <dbReference type="PROSITE" id="PS51387"/>
    </source>
</evidence>
<dbReference type="GO" id="GO:0071949">
    <property type="term" value="F:FAD binding"/>
    <property type="evidence" value="ECO:0007669"/>
    <property type="project" value="InterPro"/>
</dbReference>
<keyword evidence="4" id="KW-0560">Oxidoreductase</keyword>
<evidence type="ECO:0000256" key="3">
    <source>
        <dbReference type="ARBA" id="ARBA00022827"/>
    </source>
</evidence>
<dbReference type="InterPro" id="IPR016169">
    <property type="entry name" value="FAD-bd_PCMH_sub2"/>
</dbReference>
<dbReference type="Pfam" id="PF01565">
    <property type="entry name" value="FAD_binding_4"/>
    <property type="match status" value="1"/>
</dbReference>
<dbReference type="SUPFAM" id="SSF56176">
    <property type="entry name" value="FAD-binding/transporter-associated domain-like"/>
    <property type="match status" value="1"/>
</dbReference>
<comment type="similarity">
    <text evidence="1">Belongs to the oxygen-dependent FAD-linked oxidoreductase family.</text>
</comment>
<keyword evidence="3" id="KW-0274">FAD</keyword>
<evidence type="ECO:0000256" key="2">
    <source>
        <dbReference type="ARBA" id="ARBA00022630"/>
    </source>
</evidence>
<dbReference type="PROSITE" id="PS51387">
    <property type="entry name" value="FAD_PCMH"/>
    <property type="match status" value="1"/>
</dbReference>
<feature type="domain" description="FAD-binding PCMH-type" evidence="5">
    <location>
        <begin position="93"/>
        <end position="264"/>
    </location>
</feature>
<proteinExistence type="inferred from homology"/>
<dbReference type="EMBL" id="VXIT01000028">
    <property type="protein sequence ID" value="KAA6406422.1"/>
    <property type="molecule type" value="Genomic_DNA"/>
</dbReference>
<dbReference type="InterPro" id="IPR016166">
    <property type="entry name" value="FAD-bd_PCMH"/>
</dbReference>
<accession>A0A5M8PCC7</accession>